<dbReference type="AlphaFoldDB" id="K9YW26"/>
<dbReference type="HOGENOM" id="CLU_066336_3_0_3"/>
<accession>K9YW26</accession>
<dbReference type="Pfam" id="PF00805">
    <property type="entry name" value="Pentapeptide"/>
    <property type="match status" value="2"/>
</dbReference>
<dbReference type="SUPFAM" id="SSF141571">
    <property type="entry name" value="Pentapeptide repeat-like"/>
    <property type="match status" value="1"/>
</dbReference>
<dbReference type="Gene3D" id="2.160.20.80">
    <property type="entry name" value="E3 ubiquitin-protein ligase SopA"/>
    <property type="match status" value="1"/>
</dbReference>
<dbReference type="EMBL" id="CP003944">
    <property type="protein sequence ID" value="AFZ51104.1"/>
    <property type="molecule type" value="Genomic_DNA"/>
</dbReference>
<evidence type="ECO:0000256" key="1">
    <source>
        <dbReference type="SAM" id="SignalP"/>
    </source>
</evidence>
<dbReference type="RefSeq" id="WP_015230094.1">
    <property type="nucleotide sequence ID" value="NC_019780.1"/>
</dbReference>
<dbReference type="PANTHER" id="PTHR47200">
    <property type="entry name" value="THYLAKOID LUMENAL 15 KDA PROTEIN 1, CHLOROPLASTIC"/>
    <property type="match status" value="1"/>
</dbReference>
<dbReference type="InterPro" id="IPR044213">
    <property type="entry name" value="At2g44920-like"/>
</dbReference>
<evidence type="ECO:0000313" key="2">
    <source>
        <dbReference type="EMBL" id="AFZ51104.1"/>
    </source>
</evidence>
<evidence type="ECO:0000313" key="3">
    <source>
        <dbReference type="Proteomes" id="UP000010482"/>
    </source>
</evidence>
<gene>
    <name evidence="2" type="ORF">Dacsa_2513</name>
</gene>
<sequence length="167" mass="18044">MMKKFTQVLSGLLVCLVLFLPLNAEAQTSTRFQRQSLISADLSEEDLSGETLQLREISDANLTGADLSNADLRGSIFTASVMKNANLHGANFTFTVLNGVDFTNADLSQAILEDAILSRAILKDVDITGADFTNAVLDNQQYNQLCEMATGVNEETGVATRESLGCF</sequence>
<dbReference type="OrthoDB" id="483710at2"/>
<reference evidence="2" key="1">
    <citation type="submission" date="2012-04" db="EMBL/GenBank/DDBJ databases">
        <title>Finished genome of Dactylococcopsis salina PCC 8305.</title>
        <authorList>
            <consortium name="US DOE Joint Genome Institute"/>
            <person name="Gugger M."/>
            <person name="Coursin T."/>
            <person name="Rippka R."/>
            <person name="Tandeau De Marsac N."/>
            <person name="Huntemann M."/>
            <person name="Wei C.-L."/>
            <person name="Han J."/>
            <person name="Detter J.C."/>
            <person name="Han C."/>
            <person name="Tapia R."/>
            <person name="Daligault H."/>
            <person name="Chen A."/>
            <person name="Krypides N."/>
            <person name="Mavromatis K."/>
            <person name="Markowitz V."/>
            <person name="Szeto E."/>
            <person name="Ivanova N."/>
            <person name="Ovchinnikova G."/>
            <person name="Pagani I."/>
            <person name="Pati A."/>
            <person name="Goodwin L."/>
            <person name="Peters L."/>
            <person name="Pitluck S."/>
            <person name="Woyke T."/>
            <person name="Kerfeld C."/>
        </authorList>
    </citation>
    <scope>NUCLEOTIDE SEQUENCE [LARGE SCALE GENOMIC DNA]</scope>
    <source>
        <strain evidence="2">PCC 8305</strain>
    </source>
</reference>
<protein>
    <submittedName>
        <fullName evidence="2">Low-complexity protein</fullName>
    </submittedName>
</protein>
<dbReference type="eggNOG" id="COG1357">
    <property type="taxonomic scope" value="Bacteria"/>
</dbReference>
<organism evidence="2 3">
    <name type="scientific">Dactylococcopsis salina (strain PCC 8305)</name>
    <name type="common">Myxobactron salinum</name>
    <dbReference type="NCBI Taxonomy" id="13035"/>
    <lineage>
        <taxon>Bacteria</taxon>
        <taxon>Bacillati</taxon>
        <taxon>Cyanobacteriota</taxon>
        <taxon>Cyanophyceae</taxon>
        <taxon>Nodosilineales</taxon>
        <taxon>Cymatolegaceae</taxon>
        <taxon>Dactylococcopsis</taxon>
    </lineage>
</organism>
<keyword evidence="1" id="KW-0732">Signal</keyword>
<keyword evidence="3" id="KW-1185">Reference proteome</keyword>
<dbReference type="Proteomes" id="UP000010482">
    <property type="component" value="Chromosome"/>
</dbReference>
<name>K9YW26_DACS8</name>
<proteinExistence type="predicted"/>
<dbReference type="InterPro" id="IPR001646">
    <property type="entry name" value="5peptide_repeat"/>
</dbReference>
<dbReference type="STRING" id="13035.Dacsa_2513"/>
<feature type="chain" id="PRO_5003938588" evidence="1">
    <location>
        <begin position="27"/>
        <end position="167"/>
    </location>
</feature>
<feature type="signal peptide" evidence="1">
    <location>
        <begin position="1"/>
        <end position="26"/>
    </location>
</feature>
<dbReference type="KEGG" id="dsl:Dacsa_2513"/>
<dbReference type="PATRIC" id="fig|13035.3.peg.2869"/>
<dbReference type="PANTHER" id="PTHR47200:SF2">
    <property type="entry name" value="THYLAKOID LUMENAL 15 KDA PROTEIN 1, CHLOROPLASTIC"/>
    <property type="match status" value="1"/>
</dbReference>